<keyword evidence="13" id="KW-1185">Reference proteome</keyword>
<evidence type="ECO:0000313" key="12">
    <source>
        <dbReference type="EMBL" id="POW22065.1"/>
    </source>
</evidence>
<comment type="function">
    <text evidence="9">Component of the Mediator complex, a coactivator involved in the regulated transcription of nearly all RNA polymerase II-dependent genes. Mediator functions as a bridge to convey information from gene-specific regulatory proteins to the basal RNA polymerase II transcription machinery. Mediator is recruited to promoters by direct interactions with regulatory proteins and serves as a scaffold for the assembly of a functional preinitiation complex with RNA polymerase II and the general transcription factors.</text>
</comment>
<comment type="subcellular location">
    <subcellularLocation>
        <location evidence="1 9">Nucleus</location>
    </subcellularLocation>
</comment>
<dbReference type="Pfam" id="PF08638">
    <property type="entry name" value="Med14"/>
    <property type="match status" value="1"/>
</dbReference>
<dbReference type="Proteomes" id="UP000238274">
    <property type="component" value="Unassembled WGS sequence"/>
</dbReference>
<evidence type="ECO:0000256" key="8">
    <source>
        <dbReference type="ARBA" id="ARBA00032007"/>
    </source>
</evidence>
<dbReference type="VEuPathDB" id="FungiDB:PSHT_01615"/>
<keyword evidence="5 9" id="KW-0010">Activator</keyword>
<feature type="compositionally biased region" description="Acidic residues" evidence="10">
    <location>
        <begin position="1027"/>
        <end position="1036"/>
    </location>
</feature>
<feature type="domain" description="Mediator complex subunit MED14 N-terminal" evidence="11">
    <location>
        <begin position="64"/>
        <end position="275"/>
    </location>
</feature>
<evidence type="ECO:0000259" key="11">
    <source>
        <dbReference type="Pfam" id="PF08638"/>
    </source>
</evidence>
<dbReference type="GO" id="GO:0070847">
    <property type="term" value="C:core mediator complex"/>
    <property type="evidence" value="ECO:0007669"/>
    <property type="project" value="TreeGrafter"/>
</dbReference>
<dbReference type="GO" id="GO:0003712">
    <property type="term" value="F:transcription coregulator activity"/>
    <property type="evidence" value="ECO:0007669"/>
    <property type="project" value="UniProtKB-UniRule"/>
</dbReference>
<dbReference type="VEuPathDB" id="FungiDB:PSTT_10249"/>
<dbReference type="OrthoDB" id="205099at2759"/>
<dbReference type="PANTHER" id="PTHR12809">
    <property type="entry name" value="MEDIATOR COMPLEX SUBUNIT"/>
    <property type="match status" value="1"/>
</dbReference>
<sequence length="1168" mass="132653">MTTRDNTITSPASSSSSPEPNQQPSKKVNDSNHYSTRKPTQFDRETLDQIDRTELQRVWGPHLVPLQFVIQRTIAQVFNELQNLSQISPNVEDHERKKRVIDFVVHSRRQLIKLLVLVKWSSNSLPVHKIMVFYHSYSNLDRTLQICKTDDFHSISIVGFLQRQNNQFERNVNILKASKENFHSARMRNYDLPTALQVLTNGYPTLPGSLTDQFDSKPKLTDSEVIKIMHDLNELISFRLASSEVIPREFRSYRIYDGRVVFKIGGMFECSLTLGGGELDSQWYLLHVEFLFKVTGPRGKDFMGIPQGAVKNQIIESGNRIMAPVDLPTESDPDPKPPERPIMKLFAYLRDLCLNYQLEALHYQASQLGRSAWASHTKVLITTDRRNLTIMYWSHARPVSIPVPRPGQQLPKNPPQPTPQGTLTIRRHIELHSPSRRRVTDFLNEYPLKDKHPPSDGEDEDFGASQTERLQVIWKPIELTNATGLTPEILINQFKIRPNDQVIFTKRPAENGLSSMVELELRMDELCLDSILQRVVRVHTDCTLRRAFFDLTRIDRPLTSTPTTTRAVPYFASVRLVPWDEVLPHNSERFAKSIEVVLHARHTVEILIDQFSGRFRLQSTVATPPSASTSHTSDNSTSDSLGSGCFSSFNNTRLSFSDVKINANPSTLRDVLVRLKSDILLDQIEFKARLLGMKTTRNLPIQLQNEELKKLTHQININNHNRTVITHHINQLTMFCKLSNFDHHYLMIMVSENGIKCALIIVNQYRITSGNSSNSLAWNVHSVSPVDVPPFAGDSDDDGGALDQFTLSRTQLRYVYHYCLIQVTLNQLKGPLMNNGISYEHILPLTRSIIQRQRSHQEQRSIHTTNHSSSSSIQLPTFHPSHEVTGLLSIPLQGFLKPSFLNNSIRNRDHKNIFDCENLAVRVVLNPASHFGVQVEVQFKFNPGKLSAEELEKIMRSKEINFNKRVISHYLMKQQIKLKSQSNSIPTLVPSSSGSIPMPSLRSQGETSLSIPNSDSQADPQKNGNHDDEDSDEDEEPLSKRISTTTTTTTATATTTTAATTTTTTRLEPNTKPKVTHPITENSRQEGGQDEEDEEDERYALLHDMIDELLIDSDQWSIDPDSNHFSMRFLHFTTQVDQIYNLSILKFFHLLHSSSGSSASTSSSSLIP</sequence>
<evidence type="ECO:0000256" key="10">
    <source>
        <dbReference type="SAM" id="MobiDB-lite"/>
    </source>
</evidence>
<evidence type="ECO:0000256" key="4">
    <source>
        <dbReference type="ARBA" id="ARBA00023015"/>
    </source>
</evidence>
<evidence type="ECO:0000313" key="13">
    <source>
        <dbReference type="Proteomes" id="UP000238274"/>
    </source>
</evidence>
<dbReference type="InterPro" id="IPR013947">
    <property type="entry name" value="Mediator_Med14"/>
</dbReference>
<comment type="subunit">
    <text evidence="9">Component of the Mediator complex.</text>
</comment>
<reference evidence="13" key="2">
    <citation type="journal article" date="2018" name="BMC Genomics">
        <title>Genomic insights into host adaptation between the wheat stripe rust pathogen (Puccinia striiformis f. sp. tritici) and the barley stripe rust pathogen (Puccinia striiformis f. sp. hordei).</title>
        <authorList>
            <person name="Xia C."/>
            <person name="Wang M."/>
            <person name="Yin C."/>
            <person name="Cornejo O.E."/>
            <person name="Hulbert S.H."/>
            <person name="Chen X."/>
        </authorList>
    </citation>
    <scope>NUCLEOTIDE SEQUENCE [LARGE SCALE GENOMIC DNA]</scope>
    <source>
        <strain evidence="13">93TX-2</strain>
    </source>
</reference>
<reference evidence="13" key="3">
    <citation type="journal article" date="2018" name="Mol. Plant Microbe Interact.">
        <title>Genome sequence resources for the wheat stripe rust pathogen (Puccinia striiformis f. sp. tritici) and the barley stripe rust pathogen (Puccinia striiformis f. sp. hordei).</title>
        <authorList>
            <person name="Xia C."/>
            <person name="Wang M."/>
            <person name="Yin C."/>
            <person name="Cornejo O.E."/>
            <person name="Hulbert S.H."/>
            <person name="Chen X."/>
        </authorList>
    </citation>
    <scope>NUCLEOTIDE SEQUENCE [LARGE SCALE GENOMIC DNA]</scope>
    <source>
        <strain evidence="13">93TX-2</strain>
    </source>
</reference>
<keyword evidence="4 9" id="KW-0805">Transcription regulation</keyword>
<evidence type="ECO:0000256" key="2">
    <source>
        <dbReference type="ARBA" id="ARBA00007813"/>
    </source>
</evidence>
<accession>A0A2S4WJV3</accession>
<protein>
    <recommendedName>
        <fullName evidence="3 9">Mediator of RNA polymerase II transcription subunit 14</fullName>
    </recommendedName>
    <alternativeName>
        <fullName evidence="8 9">Mediator complex subunit 14</fullName>
    </alternativeName>
</protein>
<evidence type="ECO:0000256" key="7">
    <source>
        <dbReference type="ARBA" id="ARBA00023242"/>
    </source>
</evidence>
<gene>
    <name evidence="12" type="ORF">PSHT_01615</name>
</gene>
<evidence type="ECO:0000256" key="1">
    <source>
        <dbReference type="ARBA" id="ARBA00004123"/>
    </source>
</evidence>
<feature type="compositionally biased region" description="Low complexity" evidence="10">
    <location>
        <begin position="10"/>
        <end position="25"/>
    </location>
</feature>
<dbReference type="GO" id="GO:0006357">
    <property type="term" value="P:regulation of transcription by RNA polymerase II"/>
    <property type="evidence" value="ECO:0007669"/>
    <property type="project" value="InterPro"/>
</dbReference>
<feature type="compositionally biased region" description="Polar residues" evidence="10">
    <location>
        <begin position="981"/>
        <end position="1023"/>
    </location>
</feature>
<keyword evidence="7 9" id="KW-0539">Nucleus</keyword>
<keyword evidence="6 9" id="KW-0804">Transcription</keyword>
<evidence type="ECO:0000256" key="6">
    <source>
        <dbReference type="ARBA" id="ARBA00023163"/>
    </source>
</evidence>
<organism evidence="12 13">
    <name type="scientific">Puccinia striiformis</name>
    <dbReference type="NCBI Taxonomy" id="27350"/>
    <lineage>
        <taxon>Eukaryota</taxon>
        <taxon>Fungi</taxon>
        <taxon>Dikarya</taxon>
        <taxon>Basidiomycota</taxon>
        <taxon>Pucciniomycotina</taxon>
        <taxon>Pucciniomycetes</taxon>
        <taxon>Pucciniales</taxon>
        <taxon>Pucciniaceae</taxon>
        <taxon>Puccinia</taxon>
    </lineage>
</organism>
<proteinExistence type="inferred from homology"/>
<feature type="region of interest" description="Disordered" evidence="10">
    <location>
        <begin position="1"/>
        <end position="43"/>
    </location>
</feature>
<feature type="region of interest" description="Disordered" evidence="10">
    <location>
        <begin position="854"/>
        <end position="875"/>
    </location>
</feature>
<feature type="compositionally biased region" description="Low complexity" evidence="10">
    <location>
        <begin position="862"/>
        <end position="873"/>
    </location>
</feature>
<comment type="caution">
    <text evidence="12">The sequence shown here is derived from an EMBL/GenBank/DDBJ whole genome shotgun (WGS) entry which is preliminary data.</text>
</comment>
<name>A0A2S4WJV3_9BASI</name>
<feature type="region of interest" description="Disordered" evidence="10">
    <location>
        <begin position="981"/>
        <end position="1095"/>
    </location>
</feature>
<dbReference type="EMBL" id="PKSM01000013">
    <property type="protein sequence ID" value="POW22065.1"/>
    <property type="molecule type" value="Genomic_DNA"/>
</dbReference>
<evidence type="ECO:0000256" key="5">
    <source>
        <dbReference type="ARBA" id="ARBA00023159"/>
    </source>
</evidence>
<dbReference type="InterPro" id="IPR055122">
    <property type="entry name" value="Med14_N"/>
</dbReference>
<evidence type="ECO:0000256" key="3">
    <source>
        <dbReference type="ARBA" id="ARBA00019619"/>
    </source>
</evidence>
<dbReference type="PANTHER" id="PTHR12809:SF2">
    <property type="entry name" value="MEDIATOR OF RNA POLYMERASE II TRANSCRIPTION SUBUNIT 14"/>
    <property type="match status" value="1"/>
</dbReference>
<dbReference type="AlphaFoldDB" id="A0A2S4WJV3"/>
<dbReference type="GO" id="GO:0016592">
    <property type="term" value="C:mediator complex"/>
    <property type="evidence" value="ECO:0007669"/>
    <property type="project" value="UniProtKB-UniRule"/>
</dbReference>
<reference evidence="12 13" key="1">
    <citation type="submission" date="2017-12" db="EMBL/GenBank/DDBJ databases">
        <title>Gene loss provides genomic basis for host adaptation in cereal stripe rust fungi.</title>
        <authorList>
            <person name="Xia C."/>
        </authorList>
    </citation>
    <scope>NUCLEOTIDE SEQUENCE [LARGE SCALE GENOMIC DNA]</scope>
    <source>
        <strain evidence="12 13">93TX-2</strain>
    </source>
</reference>
<feature type="compositionally biased region" description="Low complexity" evidence="10">
    <location>
        <begin position="1044"/>
        <end position="1065"/>
    </location>
</feature>
<comment type="similarity">
    <text evidence="2 9">Belongs to the Mediator complex subunit 14 family.</text>
</comment>
<evidence type="ECO:0000256" key="9">
    <source>
        <dbReference type="RuleBase" id="RU365082"/>
    </source>
</evidence>